<dbReference type="InterPro" id="IPR032567">
    <property type="entry name" value="RTL1-rel"/>
</dbReference>
<evidence type="ECO:0000313" key="2">
    <source>
        <dbReference type="EMBL" id="KAA3459216.1"/>
    </source>
</evidence>
<evidence type="ECO:0000313" key="3">
    <source>
        <dbReference type="Proteomes" id="UP000325315"/>
    </source>
</evidence>
<protein>
    <submittedName>
        <fullName evidence="2">Heat shock protein 90-6, mitochondrial-like</fullName>
    </submittedName>
</protein>
<feature type="compositionally biased region" description="Polar residues" evidence="1">
    <location>
        <begin position="44"/>
        <end position="54"/>
    </location>
</feature>
<evidence type="ECO:0000256" key="1">
    <source>
        <dbReference type="SAM" id="MobiDB-lite"/>
    </source>
</evidence>
<organism evidence="2 3">
    <name type="scientific">Gossypium australe</name>
    <dbReference type="NCBI Taxonomy" id="47621"/>
    <lineage>
        <taxon>Eukaryota</taxon>
        <taxon>Viridiplantae</taxon>
        <taxon>Streptophyta</taxon>
        <taxon>Embryophyta</taxon>
        <taxon>Tracheophyta</taxon>
        <taxon>Spermatophyta</taxon>
        <taxon>Magnoliopsida</taxon>
        <taxon>eudicotyledons</taxon>
        <taxon>Gunneridae</taxon>
        <taxon>Pentapetalae</taxon>
        <taxon>rosids</taxon>
        <taxon>malvids</taxon>
        <taxon>Malvales</taxon>
        <taxon>Malvaceae</taxon>
        <taxon>Malvoideae</taxon>
        <taxon>Gossypium</taxon>
    </lineage>
</organism>
<dbReference type="Gene3D" id="2.40.70.10">
    <property type="entry name" value="Acid Proteases"/>
    <property type="match status" value="1"/>
</dbReference>
<dbReference type="Proteomes" id="UP000325315">
    <property type="component" value="Unassembled WGS sequence"/>
</dbReference>
<gene>
    <name evidence="2" type="ORF">EPI10_013725</name>
</gene>
<comment type="caution">
    <text evidence="2">The sequence shown here is derived from an EMBL/GenBank/DDBJ whole genome shotgun (WGS) entry which is preliminary data.</text>
</comment>
<dbReference type="InterPro" id="IPR021109">
    <property type="entry name" value="Peptidase_aspartic_dom_sf"/>
</dbReference>
<dbReference type="AlphaFoldDB" id="A0A5B6UQX5"/>
<keyword evidence="3" id="KW-1185">Reference proteome</keyword>
<accession>A0A5B6UQX5</accession>
<dbReference type="PANTHER" id="PTHR15503">
    <property type="entry name" value="LDOC1 RELATED"/>
    <property type="match status" value="1"/>
</dbReference>
<name>A0A5B6UQX5_9ROSI</name>
<dbReference type="Pfam" id="PF08284">
    <property type="entry name" value="RVP_2"/>
    <property type="match status" value="1"/>
</dbReference>
<feature type="region of interest" description="Disordered" evidence="1">
    <location>
        <begin position="44"/>
        <end position="76"/>
    </location>
</feature>
<dbReference type="CDD" id="cd00303">
    <property type="entry name" value="retropepsin_like"/>
    <property type="match status" value="1"/>
</dbReference>
<dbReference type="OrthoDB" id="1749844at2759"/>
<dbReference type="PANTHER" id="PTHR15503:SF45">
    <property type="entry name" value="RNA-DIRECTED DNA POLYMERASE HOMOLOG"/>
    <property type="match status" value="1"/>
</dbReference>
<keyword evidence="2" id="KW-0346">Stress response</keyword>
<proteinExistence type="predicted"/>
<reference evidence="3" key="1">
    <citation type="journal article" date="2019" name="Plant Biotechnol. J.">
        <title>Genome sequencing of the Australian wild diploid species Gossypium australe highlights disease resistance and delayed gland morphogenesis.</title>
        <authorList>
            <person name="Cai Y."/>
            <person name="Cai X."/>
            <person name="Wang Q."/>
            <person name="Wang P."/>
            <person name="Zhang Y."/>
            <person name="Cai C."/>
            <person name="Xu Y."/>
            <person name="Wang K."/>
            <person name="Zhou Z."/>
            <person name="Wang C."/>
            <person name="Geng S."/>
            <person name="Li B."/>
            <person name="Dong Q."/>
            <person name="Hou Y."/>
            <person name="Wang H."/>
            <person name="Ai P."/>
            <person name="Liu Z."/>
            <person name="Yi F."/>
            <person name="Sun M."/>
            <person name="An G."/>
            <person name="Cheng J."/>
            <person name="Zhang Y."/>
            <person name="Shi Q."/>
            <person name="Xie Y."/>
            <person name="Shi X."/>
            <person name="Chang Y."/>
            <person name="Huang F."/>
            <person name="Chen Y."/>
            <person name="Hong S."/>
            <person name="Mi L."/>
            <person name="Sun Q."/>
            <person name="Zhang L."/>
            <person name="Zhou B."/>
            <person name="Peng R."/>
            <person name="Zhang X."/>
            <person name="Liu F."/>
        </authorList>
    </citation>
    <scope>NUCLEOTIDE SEQUENCE [LARGE SCALE GENOMIC DNA]</scope>
    <source>
        <strain evidence="3">cv. PA1801</strain>
    </source>
</reference>
<feature type="compositionally biased region" description="Polar residues" evidence="1">
    <location>
        <begin position="62"/>
        <end position="76"/>
    </location>
</feature>
<sequence length="281" mass="32149">MEKGECNYYGKSHDGECKKKLGVFFGCRYGDHLLKDYPSKLDFSTKSPQKFQNKSKSEMETKSNSVQGSQRKNYSKTSFRASTRTYVMKVKEDANLPEVITGNFSFIGNNFDALIDPWSTHYYICNKVIESLSLEVEYSNTNVLVTNPLGQSTLVKKLIKNCPLFVNEHMFLADLLLLSFYEFDVILGLDWLARHNVMVECRFRSVRLASTKGEEILLSELANRIISAMFARKLIVQGTDTYLAYIMDTPESRSEISQVLVVKEFSDVFSKELPSLPPEER</sequence>
<dbReference type="EMBL" id="SMMG02000010">
    <property type="protein sequence ID" value="KAA3459216.1"/>
    <property type="molecule type" value="Genomic_DNA"/>
</dbReference>